<evidence type="ECO:0000256" key="1">
    <source>
        <dbReference type="SAM" id="Phobius"/>
    </source>
</evidence>
<feature type="transmembrane region" description="Helical" evidence="1">
    <location>
        <begin position="137"/>
        <end position="153"/>
    </location>
</feature>
<feature type="non-terminal residue" evidence="2">
    <location>
        <position position="213"/>
    </location>
</feature>
<evidence type="ECO:0000313" key="3">
    <source>
        <dbReference type="Proteomes" id="UP000285970"/>
    </source>
</evidence>
<keyword evidence="1" id="KW-1133">Transmembrane helix</keyword>
<keyword evidence="1" id="KW-0812">Transmembrane</keyword>
<name>A0A3S3LC50_9MICO</name>
<comment type="caution">
    <text evidence="2">The sequence shown here is derived from an EMBL/GenBank/DDBJ whole genome shotgun (WGS) entry which is preliminary data.</text>
</comment>
<organism evidence="2 3">
    <name type="scientific">Microbacterium enclense</name>
    <dbReference type="NCBI Taxonomy" id="993073"/>
    <lineage>
        <taxon>Bacteria</taxon>
        <taxon>Bacillati</taxon>
        <taxon>Actinomycetota</taxon>
        <taxon>Actinomycetes</taxon>
        <taxon>Micrococcales</taxon>
        <taxon>Microbacteriaceae</taxon>
        <taxon>Microbacterium</taxon>
    </lineage>
</organism>
<dbReference type="AlphaFoldDB" id="A0A3S3LC50"/>
<feature type="transmembrane region" description="Helical" evidence="1">
    <location>
        <begin position="67"/>
        <end position="89"/>
    </location>
</feature>
<keyword evidence="1" id="KW-0472">Membrane</keyword>
<dbReference type="Proteomes" id="UP000285970">
    <property type="component" value="Unassembled WGS sequence"/>
</dbReference>
<evidence type="ECO:0008006" key="4">
    <source>
        <dbReference type="Google" id="ProtNLM"/>
    </source>
</evidence>
<feature type="transmembrane region" description="Helical" evidence="1">
    <location>
        <begin position="96"/>
        <end position="117"/>
    </location>
</feature>
<evidence type="ECO:0000313" key="2">
    <source>
        <dbReference type="EMBL" id="RWR16842.1"/>
    </source>
</evidence>
<feature type="transmembrane region" description="Helical" evidence="1">
    <location>
        <begin position="26"/>
        <end position="47"/>
    </location>
</feature>
<reference evidence="2 3" key="1">
    <citation type="journal article" date="2018" name="Front. Microbiol.">
        <title>Novel Insights Into Bacterial Dimethylsulfoniopropionate Catabolism in the East China Sea.</title>
        <authorList>
            <person name="Liu J."/>
            <person name="Liu J."/>
            <person name="Zhang S.H."/>
            <person name="Liang J."/>
            <person name="Lin H."/>
            <person name="Song D."/>
            <person name="Yang G.P."/>
            <person name="Todd J.D."/>
            <person name="Zhang X.H."/>
        </authorList>
    </citation>
    <scope>NUCLEOTIDE SEQUENCE [LARGE SCALE GENOMIC DNA]</scope>
    <source>
        <strain evidence="2 3">ZYFD042</strain>
    </source>
</reference>
<accession>A0A3S3LC50</accession>
<dbReference type="InterPro" id="IPR049713">
    <property type="entry name" value="Pr6Pr-like"/>
</dbReference>
<dbReference type="EMBL" id="RBZY01000048">
    <property type="protein sequence ID" value="RWR16842.1"/>
    <property type="molecule type" value="Genomic_DNA"/>
</dbReference>
<proteinExistence type="predicted"/>
<gene>
    <name evidence="2" type="ORF">D8Y23_12650</name>
</gene>
<protein>
    <recommendedName>
        <fullName evidence="4">Integral membrane protein</fullName>
    </recommendedName>
</protein>
<feature type="transmembrane region" description="Helical" evidence="1">
    <location>
        <begin position="165"/>
        <end position="185"/>
    </location>
</feature>
<sequence>MRGQTPNRSTGGARPHTTTLLSSGPVIRVIVISARLAALVTTGWALISRADCVFATQTCRATNLLSYFTIQSNIAFALLTTLLIIRAILRVRERAWLTTLRVIITSYLIISGATFAILMETAGLSDLPFLVPLSSRILHFVVPVYAIIDFLFLPGRLRLPLRVSLWTLVYPFAYAILTVVRGQALNWYPYVFFDPEWVGSYAGVVAYAALLAG</sequence>
<dbReference type="NCBIfam" id="NF038065">
    <property type="entry name" value="Pr6Pr"/>
    <property type="match status" value="1"/>
</dbReference>